<keyword evidence="8 11" id="KW-0326">Glycosidase</keyword>
<feature type="active site" description="Nucleophile" evidence="10">
    <location>
        <position position="274"/>
    </location>
</feature>
<dbReference type="InterPro" id="IPR005193">
    <property type="entry name" value="GH62_arabinosidase"/>
</dbReference>
<accession>A0ABW1K858</accession>
<dbReference type="InterPro" id="IPR023296">
    <property type="entry name" value="Glyco_hydro_beta-prop_sf"/>
</dbReference>
<evidence type="ECO:0000256" key="4">
    <source>
        <dbReference type="ARBA" id="ARBA00022651"/>
    </source>
</evidence>
<dbReference type="PROSITE" id="PS50231">
    <property type="entry name" value="RICIN_B_LECTIN"/>
    <property type="match status" value="1"/>
</dbReference>
<keyword evidence="15" id="KW-1185">Reference proteome</keyword>
<dbReference type="Pfam" id="PF14200">
    <property type="entry name" value="RicinB_lectin_2"/>
    <property type="match status" value="2"/>
</dbReference>
<feature type="domain" description="GH10" evidence="13">
    <location>
        <begin position="37"/>
        <end position="340"/>
    </location>
</feature>
<evidence type="ECO:0000256" key="7">
    <source>
        <dbReference type="ARBA" id="ARBA00023277"/>
    </source>
</evidence>
<dbReference type="PANTHER" id="PTHR40631">
    <property type="entry name" value="ALPHA-L-ARABINOFURANOSIDASE AXHA-2-RELATED"/>
    <property type="match status" value="1"/>
</dbReference>
<evidence type="ECO:0000256" key="12">
    <source>
        <dbReference type="SAM" id="MobiDB-lite"/>
    </source>
</evidence>
<dbReference type="SMART" id="SM00458">
    <property type="entry name" value="RICIN"/>
    <property type="match status" value="1"/>
</dbReference>
<dbReference type="SUPFAM" id="SSF75005">
    <property type="entry name" value="Arabinanase/levansucrase/invertase"/>
    <property type="match status" value="1"/>
</dbReference>
<dbReference type="InterPro" id="IPR035992">
    <property type="entry name" value="Ricin_B-like_lectins"/>
</dbReference>
<keyword evidence="7 11" id="KW-0119">Carbohydrate metabolism</keyword>
<dbReference type="InterPro" id="IPR001000">
    <property type="entry name" value="GH10_dom"/>
</dbReference>
<dbReference type="PRINTS" id="PR00134">
    <property type="entry name" value="GLHYDRLASE10"/>
</dbReference>
<dbReference type="InterPro" id="IPR000772">
    <property type="entry name" value="Ricin_B_lectin"/>
</dbReference>
<evidence type="ECO:0000256" key="10">
    <source>
        <dbReference type="PROSITE-ProRule" id="PRU10061"/>
    </source>
</evidence>
<comment type="catalytic activity">
    <reaction evidence="11">
        <text>Endohydrolysis of (1-&gt;4)-beta-D-xylosidic linkages in xylans.</text>
        <dbReference type="EC" id="3.2.1.8"/>
    </reaction>
</comment>
<dbReference type="Gene3D" id="2.115.10.20">
    <property type="entry name" value="Glycosyl hydrolase domain, family 43"/>
    <property type="match status" value="1"/>
</dbReference>
<evidence type="ECO:0000313" key="15">
    <source>
        <dbReference type="Proteomes" id="UP001596203"/>
    </source>
</evidence>
<dbReference type="SMART" id="SM00633">
    <property type="entry name" value="Glyco_10"/>
    <property type="match status" value="1"/>
</dbReference>
<evidence type="ECO:0000256" key="11">
    <source>
        <dbReference type="RuleBase" id="RU361174"/>
    </source>
</evidence>
<evidence type="ECO:0000313" key="14">
    <source>
        <dbReference type="EMBL" id="MFC6017715.1"/>
    </source>
</evidence>
<evidence type="ECO:0000259" key="13">
    <source>
        <dbReference type="PROSITE" id="PS51760"/>
    </source>
</evidence>
<sequence>MISRTRPSGRRFRALVVSGFAAIVATLTVSLLPNLAQAAEATLGAAAAQSGRYFGAAVAGGRLGDSAYTTILNREFNSVTAENEMKIDATEPQQNNFTFGNADRIVNHALSRGWQVRGHTLAWHSQQPGWMQGMEGSALRSAMLNHVTRVATYYRGKVVAWDVVNEAFDDGNSGARRNSNLQRTGNDWIEAAFRAADAADPNAKLCYNDYNTDNWSWAKTQAVYRMVQDFKQRGVPIDCVGFQSHFNANSPYASNYRTTLSSFAALGVDVQITELDIEGSGSSQATTYRNVVNDCLAVPRCKGITVWGVRDCDSWRSSGTPLLFECNGNKKAAYTSTLEALNSGTPVPTTPPATTTPQPTPTGSGPINSNAWYEVVNRNSGKFLDVCGVSTADNACIQQYARSGGQNQQWQFADSGNGYYRIRARHSGKVLDVSNYSTADGGAIVQYTEHGGSNQQFRVADSGGYYRLINQGSNKAVEVQNASTADGGRVVQYTDHGGTNQQWQLIQVGGSTDPTPTPTASVTPTPTPTGGGCSLPSSYRWSSTGQLATPRSGWVSLKDFTYAPYNGRHLVYATTHDTGTTWGSMNFGLFSNWSEMGSASQNAMSSGTVAPSLFYFAPRNIWVLAYQWGGPAFSYRTSSDPTNANGWSSPQTLFSGSISNSSTGPIDQAVIGDGTNMYLFFAGDNGNIYRASMPIGNFPGSFGSSSTVIMSDSTNNLFEGVQVYKIQGQNQYLMLVEAIGSQGRYFRSFTSSSLGGSWTPQAASESNPFAGKANSGATWTNDISHGELIRSNADQTMTVDACNLQLLYQGRSPSSGGDYGLLPYRPGLLTLQR</sequence>
<comment type="similarity">
    <text evidence="11">Belongs to the glycosyl hydrolase 10 (cellulase F) family.</text>
</comment>
<keyword evidence="5" id="KW-0732">Signal</keyword>
<keyword evidence="4" id="KW-0858">Xylan degradation</keyword>
<dbReference type="PROSITE" id="PS51760">
    <property type="entry name" value="GH10_2"/>
    <property type="match status" value="1"/>
</dbReference>
<dbReference type="SUPFAM" id="SSF50370">
    <property type="entry name" value="Ricin B-like lectins"/>
    <property type="match status" value="1"/>
</dbReference>
<dbReference type="Gene3D" id="2.80.10.50">
    <property type="match status" value="3"/>
</dbReference>
<dbReference type="Pfam" id="PF03664">
    <property type="entry name" value="Glyco_hydro_62"/>
    <property type="match status" value="1"/>
</dbReference>
<dbReference type="RefSeq" id="WP_377422189.1">
    <property type="nucleotide sequence ID" value="NZ_JBHSPR010000010.1"/>
</dbReference>
<evidence type="ECO:0000256" key="2">
    <source>
        <dbReference type="ARBA" id="ARBA00004613"/>
    </source>
</evidence>
<feature type="region of interest" description="Disordered" evidence="12">
    <location>
        <begin position="342"/>
        <end position="367"/>
    </location>
</feature>
<keyword evidence="9 11" id="KW-0624">Polysaccharide degradation</keyword>
<dbReference type="CDD" id="cd08987">
    <property type="entry name" value="GH62"/>
    <property type="match status" value="1"/>
</dbReference>
<dbReference type="GO" id="GO:0016787">
    <property type="term" value="F:hydrolase activity"/>
    <property type="evidence" value="ECO:0007669"/>
    <property type="project" value="UniProtKB-KW"/>
</dbReference>
<comment type="catalytic activity">
    <reaction evidence="1">
        <text>Hydrolysis of terminal non-reducing alpha-L-arabinofuranoside residues in alpha-L-arabinosides.</text>
        <dbReference type="EC" id="3.2.1.55"/>
    </reaction>
</comment>
<feature type="compositionally biased region" description="Low complexity" evidence="12">
    <location>
        <begin position="344"/>
        <end position="366"/>
    </location>
</feature>
<keyword evidence="6 11" id="KW-0378">Hydrolase</keyword>
<evidence type="ECO:0000256" key="5">
    <source>
        <dbReference type="ARBA" id="ARBA00022729"/>
    </source>
</evidence>
<evidence type="ECO:0000256" key="9">
    <source>
        <dbReference type="ARBA" id="ARBA00023326"/>
    </source>
</evidence>
<dbReference type="EC" id="3.2.1.8" evidence="11"/>
<comment type="caution">
    <text evidence="14">The sequence shown here is derived from an EMBL/GenBank/DDBJ whole genome shotgun (WGS) entry which is preliminary data.</text>
</comment>
<evidence type="ECO:0000256" key="1">
    <source>
        <dbReference type="ARBA" id="ARBA00001462"/>
    </source>
</evidence>
<proteinExistence type="inferred from homology"/>
<feature type="compositionally biased region" description="Low complexity" evidence="12">
    <location>
        <begin position="510"/>
        <end position="524"/>
    </location>
</feature>
<dbReference type="EMBL" id="JBHSPR010000010">
    <property type="protein sequence ID" value="MFC6017715.1"/>
    <property type="molecule type" value="Genomic_DNA"/>
</dbReference>
<dbReference type="InterPro" id="IPR017853">
    <property type="entry name" value="GH"/>
</dbReference>
<dbReference type="SUPFAM" id="SSF51445">
    <property type="entry name" value="(Trans)glycosidases"/>
    <property type="match status" value="1"/>
</dbReference>
<evidence type="ECO:0000256" key="6">
    <source>
        <dbReference type="ARBA" id="ARBA00022801"/>
    </source>
</evidence>
<name>A0ABW1K858_9ACTN</name>
<gene>
    <name evidence="14" type="ORF">ACFP2T_16050</name>
</gene>
<protein>
    <recommendedName>
        <fullName evidence="11">Beta-xylanase</fullName>
        <ecNumber evidence="11">3.2.1.8</ecNumber>
    </recommendedName>
</protein>
<dbReference type="Pfam" id="PF00331">
    <property type="entry name" value="Glyco_hydro_10"/>
    <property type="match status" value="1"/>
</dbReference>
<reference evidence="15" key="1">
    <citation type="journal article" date="2019" name="Int. J. Syst. Evol. Microbiol.">
        <title>The Global Catalogue of Microorganisms (GCM) 10K type strain sequencing project: providing services to taxonomists for standard genome sequencing and annotation.</title>
        <authorList>
            <consortium name="The Broad Institute Genomics Platform"/>
            <consortium name="The Broad Institute Genome Sequencing Center for Infectious Disease"/>
            <person name="Wu L."/>
            <person name="Ma J."/>
        </authorList>
    </citation>
    <scope>NUCLEOTIDE SEQUENCE [LARGE SCALE GENOMIC DNA]</scope>
    <source>
        <strain evidence="15">ZS-35-S2</strain>
    </source>
</reference>
<dbReference type="Proteomes" id="UP001596203">
    <property type="component" value="Unassembled WGS sequence"/>
</dbReference>
<dbReference type="Gene3D" id="3.20.20.80">
    <property type="entry name" value="Glycosidases"/>
    <property type="match status" value="1"/>
</dbReference>
<feature type="region of interest" description="Disordered" evidence="12">
    <location>
        <begin position="510"/>
        <end position="532"/>
    </location>
</feature>
<dbReference type="PANTHER" id="PTHR40631:SF1">
    <property type="entry name" value="ALPHA-L-ARABINOFURANOSIDASE AXHA-2-RELATED"/>
    <property type="match status" value="1"/>
</dbReference>
<comment type="subcellular location">
    <subcellularLocation>
        <location evidence="2">Secreted</location>
    </subcellularLocation>
</comment>
<dbReference type="PROSITE" id="PS00591">
    <property type="entry name" value="GH10_1"/>
    <property type="match status" value="1"/>
</dbReference>
<evidence type="ECO:0000256" key="3">
    <source>
        <dbReference type="ARBA" id="ARBA00022525"/>
    </source>
</evidence>
<keyword evidence="3" id="KW-0964">Secreted</keyword>
<organism evidence="14 15">
    <name type="scientific">Plantactinospora solaniradicis</name>
    <dbReference type="NCBI Taxonomy" id="1723736"/>
    <lineage>
        <taxon>Bacteria</taxon>
        <taxon>Bacillati</taxon>
        <taxon>Actinomycetota</taxon>
        <taxon>Actinomycetes</taxon>
        <taxon>Micromonosporales</taxon>
        <taxon>Micromonosporaceae</taxon>
        <taxon>Plantactinospora</taxon>
    </lineage>
</organism>
<dbReference type="InterPro" id="IPR031158">
    <property type="entry name" value="GH10_AS"/>
</dbReference>
<evidence type="ECO:0000256" key="8">
    <source>
        <dbReference type="ARBA" id="ARBA00023295"/>
    </source>
</evidence>